<gene>
    <name evidence="1" type="ORF">DXZ20_33030</name>
</gene>
<proteinExistence type="predicted"/>
<accession>A0A6M0RVV4</accession>
<dbReference type="AlphaFoldDB" id="A0A6M0RVV4"/>
<dbReference type="RefSeq" id="WP_163702935.1">
    <property type="nucleotide sequence ID" value="NZ_QXHD01000004.1"/>
</dbReference>
<comment type="caution">
    <text evidence="1">The sequence shown here is derived from an EMBL/GenBank/DDBJ whole genome shotgun (WGS) entry which is preliminary data.</text>
</comment>
<organism evidence="1 2">
    <name type="scientific">Adonisia turfae CCMR0081</name>
    <dbReference type="NCBI Taxonomy" id="2292702"/>
    <lineage>
        <taxon>Bacteria</taxon>
        <taxon>Bacillati</taxon>
        <taxon>Cyanobacteriota</taxon>
        <taxon>Adonisia</taxon>
        <taxon>Adonisia turfae</taxon>
    </lineage>
</organism>
<evidence type="ECO:0000313" key="2">
    <source>
        <dbReference type="Proteomes" id="UP000481033"/>
    </source>
</evidence>
<keyword evidence="2" id="KW-1185">Reference proteome</keyword>
<evidence type="ECO:0008006" key="3">
    <source>
        <dbReference type="Google" id="ProtNLM"/>
    </source>
</evidence>
<sequence length="298" mass="34020">MSELSTIRIYSRILDCGREEARLWHLARALDPTGSGQVCLTVHQAMAFFGVGQATIYRWLKRGEGVFWYRNRSERRHLELHLIGIRRVARSLNLGVHKNKLGAIAQVPITAIATRFNAKATATYLDALQAQRQAWWATNANTSEGLRKFIIKPWERVACAVSTRANETRTGEIKPLQKYALVDNQWTIPGTTLTSIRKRTDWKSDRTIQRRLSASVRKEHGLEPIDKLRVAEEISDPDIMAALAQSCSGYVVKNDRVYRLLSFSESKFFAIKYCIYAEDIQLLGLRRLRGKVNKFLDG</sequence>
<protein>
    <recommendedName>
        <fullName evidence="3">Helix-turn-helix domain-containing protein</fullName>
    </recommendedName>
</protein>
<name>A0A6M0RVV4_9CYAN</name>
<dbReference type="Proteomes" id="UP000481033">
    <property type="component" value="Unassembled WGS sequence"/>
</dbReference>
<reference evidence="1 2" key="1">
    <citation type="journal article" date="2020" name="Microb. Ecol.">
        <title>Ecogenomics of the Marine Benthic Filamentous Cyanobacterium Adonisia.</title>
        <authorList>
            <person name="Walter J.M."/>
            <person name="Coutinho F.H."/>
            <person name="Leomil L."/>
            <person name="Hargreaves P.I."/>
            <person name="Campeao M.E."/>
            <person name="Vieira V.V."/>
            <person name="Silva B.S."/>
            <person name="Fistarol G.O."/>
            <person name="Salomon P.S."/>
            <person name="Sawabe T."/>
            <person name="Mino S."/>
            <person name="Hosokawa M."/>
            <person name="Miyashita H."/>
            <person name="Maruyama F."/>
            <person name="van Verk M.C."/>
            <person name="Dutilh B.E."/>
            <person name="Thompson C.C."/>
            <person name="Thompson F.L."/>
        </authorList>
    </citation>
    <scope>NUCLEOTIDE SEQUENCE [LARGE SCALE GENOMIC DNA]</scope>
    <source>
        <strain evidence="1 2">CCMR0081</strain>
    </source>
</reference>
<evidence type="ECO:0000313" key="1">
    <source>
        <dbReference type="EMBL" id="NEZ60385.1"/>
    </source>
</evidence>
<dbReference type="EMBL" id="QXHD01000004">
    <property type="protein sequence ID" value="NEZ60385.1"/>
    <property type="molecule type" value="Genomic_DNA"/>
</dbReference>